<dbReference type="GeneID" id="66131230"/>
<name>A0ABM7H6R3_9EURY</name>
<evidence type="ECO:0000313" key="2">
    <source>
        <dbReference type="Proteomes" id="UP000824969"/>
    </source>
</evidence>
<proteinExistence type="predicted"/>
<gene>
    <name evidence="1" type="ORF">MchiMG62_17020</name>
</gene>
<evidence type="ECO:0000313" key="1">
    <source>
        <dbReference type="EMBL" id="BBL68521.1"/>
    </source>
</evidence>
<organism evidence="1 2">
    <name type="scientific">Methanoculleus chikugoensis</name>
    <dbReference type="NCBI Taxonomy" id="118126"/>
    <lineage>
        <taxon>Archaea</taxon>
        <taxon>Methanobacteriati</taxon>
        <taxon>Methanobacteriota</taxon>
        <taxon>Stenosarchaea group</taxon>
        <taxon>Methanomicrobia</taxon>
        <taxon>Methanomicrobiales</taxon>
        <taxon>Methanomicrobiaceae</taxon>
        <taxon>Methanoculleus</taxon>
    </lineage>
</organism>
<evidence type="ECO:0008006" key="3">
    <source>
        <dbReference type="Google" id="ProtNLM"/>
    </source>
</evidence>
<protein>
    <recommendedName>
        <fullName evidence="3">Rubredoxin</fullName>
    </recommendedName>
</protein>
<sequence length="52" mass="5939">MGRICSPFVVIECSRQCGFSRLYNEPTEKQSREITDTKTCPACGAPVRRRLF</sequence>
<reference evidence="1 2" key="1">
    <citation type="submission" date="2019-06" db="EMBL/GenBank/DDBJ databases">
        <title>Complete genome sequence of Methanoculleus chikugoensis strain MG62.</title>
        <authorList>
            <person name="Asakawa S."/>
            <person name="Dianou D."/>
        </authorList>
    </citation>
    <scope>NUCLEOTIDE SEQUENCE [LARGE SCALE GENOMIC DNA]</scope>
    <source>
        <strain evidence="1 2">MG62</strain>
    </source>
</reference>
<dbReference type="EMBL" id="AP019781">
    <property type="protein sequence ID" value="BBL68521.1"/>
    <property type="molecule type" value="Genomic_DNA"/>
</dbReference>
<dbReference type="RefSeq" id="WP_221056617.1">
    <property type="nucleotide sequence ID" value="NZ_AP019781.1"/>
</dbReference>
<dbReference type="Proteomes" id="UP000824969">
    <property type="component" value="Chromosome"/>
</dbReference>
<keyword evidence="2" id="KW-1185">Reference proteome</keyword>
<accession>A0ABM7H6R3</accession>